<evidence type="ECO:0000256" key="1">
    <source>
        <dbReference type="SAM" id="Phobius"/>
    </source>
</evidence>
<keyword evidence="1" id="KW-0472">Membrane</keyword>
<organism evidence="2 3">
    <name type="scientific">Marinomonas arenicola</name>
    <dbReference type="NCBI Taxonomy" id="569601"/>
    <lineage>
        <taxon>Bacteria</taxon>
        <taxon>Pseudomonadati</taxon>
        <taxon>Pseudomonadota</taxon>
        <taxon>Gammaproteobacteria</taxon>
        <taxon>Oceanospirillales</taxon>
        <taxon>Oceanospirillaceae</taxon>
        <taxon>Marinomonas</taxon>
    </lineage>
</organism>
<dbReference type="EMBL" id="JBAKAR010000001">
    <property type="protein sequence ID" value="MEL0611762.1"/>
    <property type="molecule type" value="Genomic_DNA"/>
</dbReference>
<keyword evidence="1" id="KW-1133">Transmembrane helix</keyword>
<gene>
    <name evidence="2" type="ORF">V6242_01290</name>
</gene>
<name>A0ABU9G2U8_9GAMM</name>
<accession>A0ABU9G2U8</accession>
<reference evidence="2 3" key="1">
    <citation type="submission" date="2024-02" db="EMBL/GenBank/DDBJ databases">
        <title>Bacteria isolated from the canopy kelp, Nereocystis luetkeana.</title>
        <authorList>
            <person name="Pfister C.A."/>
            <person name="Younker I.T."/>
            <person name="Light S.H."/>
        </authorList>
    </citation>
    <scope>NUCLEOTIDE SEQUENCE [LARGE SCALE GENOMIC DNA]</scope>
    <source>
        <strain evidence="2 3">TI.4.07</strain>
    </source>
</reference>
<proteinExistence type="predicted"/>
<evidence type="ECO:0000313" key="3">
    <source>
        <dbReference type="Proteomes" id="UP001379949"/>
    </source>
</evidence>
<dbReference type="Proteomes" id="UP001379949">
    <property type="component" value="Unassembled WGS sequence"/>
</dbReference>
<keyword evidence="3" id="KW-1185">Reference proteome</keyword>
<comment type="caution">
    <text evidence="2">The sequence shown here is derived from an EMBL/GenBank/DDBJ whole genome shotgun (WGS) entry which is preliminary data.</text>
</comment>
<feature type="transmembrane region" description="Helical" evidence="1">
    <location>
        <begin position="17"/>
        <end position="43"/>
    </location>
</feature>
<protein>
    <submittedName>
        <fullName evidence="2">Uncharacterized protein</fullName>
    </submittedName>
</protein>
<dbReference type="RefSeq" id="WP_341566081.1">
    <property type="nucleotide sequence ID" value="NZ_JBAKAR010000001.1"/>
</dbReference>
<evidence type="ECO:0000313" key="2">
    <source>
        <dbReference type="EMBL" id="MEL0611762.1"/>
    </source>
</evidence>
<sequence>MIMVSNQVLNDSISQELIALIGLIIAGAGVLWTAVGYLSMSVLRLYNMINKKD</sequence>
<keyword evidence="1" id="KW-0812">Transmembrane</keyword>